<dbReference type="AlphaFoldDB" id="V4UBW9"/>
<keyword evidence="3" id="KW-0341">Growth regulation</keyword>
<evidence type="ECO:0000313" key="4">
    <source>
        <dbReference type="EMBL" id="ESR36779.1"/>
    </source>
</evidence>
<feature type="non-terminal residue" evidence="4">
    <location>
        <position position="1"/>
    </location>
</feature>
<gene>
    <name evidence="4" type="ORF">CICLE_v10029920mg</name>
</gene>
<keyword evidence="5" id="KW-1185">Reference proteome</keyword>
<dbReference type="EMBL" id="KI536978">
    <property type="protein sequence ID" value="ESR36779.1"/>
    <property type="molecule type" value="Genomic_DNA"/>
</dbReference>
<dbReference type="KEGG" id="cic:CICLE_v10029920mg"/>
<accession>V4UBW9</accession>
<evidence type="ECO:0000256" key="1">
    <source>
        <dbReference type="ARBA" id="ARBA00006974"/>
    </source>
</evidence>
<organism evidence="4 5">
    <name type="scientific">Citrus clementina</name>
    <name type="common">Clementine</name>
    <name type="synonym">Citrus deliciosa x Citrus sinensis</name>
    <dbReference type="NCBI Taxonomy" id="85681"/>
    <lineage>
        <taxon>Eukaryota</taxon>
        <taxon>Viridiplantae</taxon>
        <taxon>Streptophyta</taxon>
        <taxon>Embryophyta</taxon>
        <taxon>Tracheophyta</taxon>
        <taxon>Spermatophyta</taxon>
        <taxon>Magnoliopsida</taxon>
        <taxon>eudicotyledons</taxon>
        <taxon>Gunneridae</taxon>
        <taxon>Pentapetalae</taxon>
        <taxon>rosids</taxon>
        <taxon>malvids</taxon>
        <taxon>Sapindales</taxon>
        <taxon>Rutaceae</taxon>
        <taxon>Aurantioideae</taxon>
        <taxon>Citrus</taxon>
    </lineage>
</organism>
<name>V4UBW9_CITCL</name>
<dbReference type="GO" id="GO:0009733">
    <property type="term" value="P:response to auxin"/>
    <property type="evidence" value="ECO:0007669"/>
    <property type="project" value="InterPro"/>
</dbReference>
<evidence type="ECO:0000313" key="5">
    <source>
        <dbReference type="Proteomes" id="UP000030687"/>
    </source>
</evidence>
<proteinExistence type="inferred from homology"/>
<evidence type="ECO:0000256" key="3">
    <source>
        <dbReference type="ARBA" id="ARBA00022604"/>
    </source>
</evidence>
<dbReference type="Pfam" id="PF02519">
    <property type="entry name" value="Auxin_inducible"/>
    <property type="match status" value="1"/>
</dbReference>
<comment type="similarity">
    <text evidence="1">Belongs to the ARG7 family.</text>
</comment>
<protein>
    <submittedName>
        <fullName evidence="4">Uncharacterized protein</fullName>
    </submittedName>
</protein>
<dbReference type="InterPro" id="IPR003676">
    <property type="entry name" value="SAUR_fam"/>
</dbReference>
<keyword evidence="2" id="KW-0217">Developmental protein</keyword>
<dbReference type="STRING" id="85681.V4UBW9"/>
<dbReference type="Gramene" id="ESR36779">
    <property type="protein sequence ID" value="ESR36779"/>
    <property type="gene ID" value="CICLE_v10029920mg"/>
</dbReference>
<dbReference type="InParanoid" id="V4UBW9"/>
<dbReference type="Proteomes" id="UP000030687">
    <property type="component" value="Unassembled WGS sequence"/>
</dbReference>
<evidence type="ECO:0000256" key="2">
    <source>
        <dbReference type="ARBA" id="ARBA00022473"/>
    </source>
</evidence>
<sequence length="116" mass="13253">DYHTKIHLYMPTYIDDHTKLTQVSALQSIAFLQILLFDSHLKPHTYKVKPMGIRVLGFIPAKQILPHSVLTTKNKEASTCADVPKGFLSVYVGENQKKRFLVPVSYLNQPLFQDLL</sequence>
<reference evidence="4 5" key="1">
    <citation type="submission" date="2013-10" db="EMBL/GenBank/DDBJ databases">
        <authorList>
            <consortium name="International Citrus Genome Consortium"/>
            <person name="Jenkins J."/>
            <person name="Schmutz J."/>
            <person name="Prochnik S."/>
            <person name="Rokhsar D."/>
            <person name="Gmitter F."/>
            <person name="Ollitrault P."/>
            <person name="Machado M."/>
            <person name="Talon M."/>
            <person name="Wincker P."/>
            <person name="Jaillon O."/>
            <person name="Morgante M."/>
        </authorList>
    </citation>
    <scope>NUCLEOTIDE SEQUENCE</scope>
    <source>
        <strain evidence="5">cv. Clemenules</strain>
    </source>
</reference>
<dbReference type="PANTHER" id="PTHR31929">
    <property type="entry name" value="SAUR-LIKE AUXIN-RESPONSIVE PROTEIN FAMILY-RELATED"/>
    <property type="match status" value="1"/>
</dbReference>